<name>A0A7X0ZDV8_9LIST</name>
<proteinExistence type="predicted"/>
<protein>
    <submittedName>
        <fullName evidence="1">Uncharacterized protein</fullName>
    </submittedName>
</protein>
<dbReference type="AlphaFoldDB" id="A0A7X0ZDV8"/>
<reference evidence="1 2" key="1">
    <citation type="submission" date="2020-03" db="EMBL/GenBank/DDBJ databases">
        <title>Soil Listeria distribution.</title>
        <authorList>
            <person name="Liao J."/>
            <person name="Wiedmann M."/>
        </authorList>
    </citation>
    <scope>NUCLEOTIDE SEQUENCE [LARGE SCALE GENOMIC DNA]</scope>
    <source>
        <strain evidence="1 2">FSL L7-0123</strain>
    </source>
</reference>
<comment type="caution">
    <text evidence="1">The sequence shown here is derived from an EMBL/GenBank/DDBJ whole genome shotgun (WGS) entry which is preliminary data.</text>
</comment>
<organism evidence="1 2">
    <name type="scientific">Listeria cossartiae subsp. cayugensis</name>
    <dbReference type="NCBI Taxonomy" id="2713505"/>
    <lineage>
        <taxon>Bacteria</taxon>
        <taxon>Bacillati</taxon>
        <taxon>Bacillota</taxon>
        <taxon>Bacilli</taxon>
        <taxon>Bacillales</taxon>
        <taxon>Listeriaceae</taxon>
        <taxon>Listeria</taxon>
        <taxon>Listeria cossartiae</taxon>
    </lineage>
</organism>
<evidence type="ECO:0000313" key="2">
    <source>
        <dbReference type="Proteomes" id="UP000559864"/>
    </source>
</evidence>
<dbReference type="Proteomes" id="UP000559864">
    <property type="component" value="Unassembled WGS sequence"/>
</dbReference>
<sequence length="46" mass="5495">MKWFEADLYRGYLFIVNSSKWVKEIKEFLKPASKSIKGEIVNEKPF</sequence>
<gene>
    <name evidence="1" type="ORF">HCB49_10655</name>
</gene>
<accession>A0A7X0ZDV8</accession>
<evidence type="ECO:0000313" key="1">
    <source>
        <dbReference type="EMBL" id="MBC2250448.1"/>
    </source>
</evidence>
<dbReference type="RefSeq" id="WP_185604917.1">
    <property type="nucleotide sequence ID" value="NZ_JAARZC010000003.1"/>
</dbReference>
<dbReference type="EMBL" id="JAARZC010000003">
    <property type="protein sequence ID" value="MBC2250448.1"/>
    <property type="molecule type" value="Genomic_DNA"/>
</dbReference>